<accession>F7AGJ0</accession>
<dbReference type="GeneTree" id="ENSGT00940000154894"/>
<feature type="transmembrane region" description="Helical" evidence="9">
    <location>
        <begin position="416"/>
        <end position="436"/>
    </location>
</feature>
<proteinExistence type="inferred from homology"/>
<reference evidence="11" key="2">
    <citation type="submission" date="2025-08" db="UniProtKB">
        <authorList>
            <consortium name="Ensembl"/>
        </authorList>
    </citation>
    <scope>IDENTIFICATION</scope>
    <source>
        <strain evidence="11">Glennie</strain>
    </source>
</reference>
<evidence type="ECO:0000256" key="5">
    <source>
        <dbReference type="ARBA" id="ARBA00022692"/>
    </source>
</evidence>
<reference evidence="11" key="3">
    <citation type="submission" date="2025-09" db="UniProtKB">
        <authorList>
            <consortium name="Ensembl"/>
        </authorList>
    </citation>
    <scope>IDENTIFICATION</scope>
    <source>
        <strain evidence="11">Glennie</strain>
    </source>
</reference>
<evidence type="ECO:0000313" key="11">
    <source>
        <dbReference type="Ensembl" id="ENSOANP00000008969.2"/>
    </source>
</evidence>
<feature type="transmembrane region" description="Helical" evidence="9">
    <location>
        <begin position="335"/>
        <end position="357"/>
    </location>
</feature>
<dbReference type="FunFam" id="3.40.930.10:FF:000019">
    <property type="entry name" value="Solute carrier family 4 member 11"/>
    <property type="match status" value="1"/>
</dbReference>
<dbReference type="GO" id="GO:0005886">
    <property type="term" value="C:plasma membrane"/>
    <property type="evidence" value="ECO:0000318"/>
    <property type="project" value="GO_Central"/>
</dbReference>
<keyword evidence="4" id="KW-1003">Cell membrane</keyword>
<dbReference type="GO" id="GO:0016323">
    <property type="term" value="C:basolateral plasma membrane"/>
    <property type="evidence" value="ECO:0000318"/>
    <property type="project" value="GO_Central"/>
</dbReference>
<feature type="transmembrane region" description="Helical" evidence="9">
    <location>
        <begin position="378"/>
        <end position="404"/>
    </location>
</feature>
<dbReference type="STRING" id="9258.ENSOANP00000008969"/>
<dbReference type="GO" id="GO:0006820">
    <property type="term" value="P:monoatomic anion transport"/>
    <property type="evidence" value="ECO:0007669"/>
    <property type="project" value="InterPro"/>
</dbReference>
<evidence type="ECO:0000256" key="8">
    <source>
        <dbReference type="ARBA" id="ARBA00023136"/>
    </source>
</evidence>
<dbReference type="AlphaFoldDB" id="F7AGJ0"/>
<keyword evidence="3" id="KW-0813">Transport</keyword>
<sequence>NMPLTAVYANELSSPHSPASSVSGFYSFVPTDPTGYLNCDTDDGGEANEGSPGDELFDTVNSSLVSGDSICFLVDVNLEVQQNFEEEIRAHRKLDGFLPWASILLGETATPLDDVLCKLLRHFTEDADSTEPNCNFDKIMIGSPLDTACLCLPGPPSLIIQGMTATVMGVQYQQSWLCIVCTIKTLQRCHICISRLEQPQNWGENSCEVSIVILMLAPPEMVSAPMEVGRNFATVFFDITFHLKLLETKTEEEFKEALVHQPYLLTMVNQHLPAGFSETLKESGPPGPDPYASFLPQLNDFFWVRKGILDDIAQRFPMFALDLTYVRSNKAVGKYITTMMFLYFDCLLPTIAFGSLNDENTHGSIDVQKTIVGQCISGLLYALFTGQPLVVLLTTTPLVLYINVIQGICDDYSLDFHIYAWTGLWNSFFLILYAVFNFSLLMKLFKRWIIALFISITFVLDPIKGIITSESRPPSHLQCLHSPGLSSRRLPSLSLNTTLVVNLSFGGSLCPQNQTGGHELAHYRQETAVLSLMNMLGTLWLGHTLYQFKKTPTCMHAHIREILSDCAVLISVLTFSLVGSYFFQEIEISKFSYNPSENLLELAPVHLLSSGVALRAMGLGFLMSMFFFIEQNIVASPNHRLVKGTAYHWDLLLVALINTGLFLFGLPWIHAAYPHSPMHVRALAFVKEHCEGDSTDHPGGQRPGGVVPPAAALPAAVDPVVYGLFLYIALTSIDGLVNPTRAHPVTPRSLSPQTAYSPVHCIWRVPQRTIHYFTVLQVLQLLLLCMFGMSPLPYMKMIFPLIMIAMIPIRCPPLPPPRGTFRSLPRGWGAFGPISFSHLFNLIY</sequence>
<dbReference type="eggNOG" id="KOG1172">
    <property type="taxonomic scope" value="Eukaryota"/>
</dbReference>
<evidence type="ECO:0000256" key="3">
    <source>
        <dbReference type="ARBA" id="ARBA00022448"/>
    </source>
</evidence>
<comment type="subcellular location">
    <subcellularLocation>
        <location evidence="1">Cell membrane</location>
        <topology evidence="1">Multi-pass membrane protein</topology>
    </subcellularLocation>
</comment>
<evidence type="ECO:0000256" key="2">
    <source>
        <dbReference type="ARBA" id="ARBA00010993"/>
    </source>
</evidence>
<dbReference type="Gene3D" id="1.10.287.570">
    <property type="entry name" value="Helical hairpin bin"/>
    <property type="match status" value="1"/>
</dbReference>
<name>F7AGJ0_ORNAN</name>
<feature type="transmembrane region" description="Helical" evidence="9">
    <location>
        <begin position="448"/>
        <end position="467"/>
    </location>
</feature>
<dbReference type="GO" id="GO:0050801">
    <property type="term" value="P:monoatomic ion homeostasis"/>
    <property type="evidence" value="ECO:0000318"/>
    <property type="project" value="GO_Central"/>
</dbReference>
<dbReference type="OMA" id="AQFITIC"/>
<dbReference type="Gene3D" id="3.40.930.10">
    <property type="entry name" value="Mannitol-specific EII, Chain A"/>
    <property type="match status" value="1"/>
</dbReference>
<dbReference type="PANTHER" id="PTHR11453">
    <property type="entry name" value="ANION EXCHANGE PROTEIN"/>
    <property type="match status" value="1"/>
</dbReference>
<dbReference type="PANTHER" id="PTHR11453:SF127">
    <property type="entry name" value="SOLUTE CARRIER FAMILY 4 MEMBER 11"/>
    <property type="match status" value="1"/>
</dbReference>
<dbReference type="InterPro" id="IPR016152">
    <property type="entry name" value="PTrfase/Anion_transptr"/>
</dbReference>
<feature type="transmembrane region" description="Helical" evidence="9">
    <location>
        <begin position="770"/>
        <end position="789"/>
    </location>
</feature>
<feature type="transmembrane region" description="Helical" evidence="9">
    <location>
        <begin position="528"/>
        <end position="546"/>
    </location>
</feature>
<feature type="transmembrane region" description="Helical" evidence="9">
    <location>
        <begin position="603"/>
        <end position="629"/>
    </location>
</feature>
<dbReference type="GO" id="GO:0055085">
    <property type="term" value="P:transmembrane transport"/>
    <property type="evidence" value="ECO:0000318"/>
    <property type="project" value="GO_Central"/>
</dbReference>
<dbReference type="InterPro" id="IPR011531">
    <property type="entry name" value="HCO3_transpt-like_TM_dom"/>
</dbReference>
<evidence type="ECO:0000256" key="6">
    <source>
        <dbReference type="ARBA" id="ARBA00022989"/>
    </source>
</evidence>
<dbReference type="Proteomes" id="UP000002279">
    <property type="component" value="Chromosome 1"/>
</dbReference>
<dbReference type="HOGENOM" id="CLU_002289_6_3_1"/>
<evidence type="ECO:0000256" key="9">
    <source>
        <dbReference type="SAM" id="Phobius"/>
    </source>
</evidence>
<dbReference type="Ensembl" id="ENSOANT00000008971.2">
    <property type="protein sequence ID" value="ENSOANP00000008969.2"/>
    <property type="gene ID" value="ENSOANG00000038848.1"/>
</dbReference>
<dbReference type="InParanoid" id="F7AGJ0"/>
<keyword evidence="8 9" id="KW-0472">Membrane</keyword>
<evidence type="ECO:0000313" key="12">
    <source>
        <dbReference type="Proteomes" id="UP000002279"/>
    </source>
</evidence>
<keyword evidence="12" id="KW-1185">Reference proteome</keyword>
<feature type="domain" description="Bicarbonate transporter-like transmembrane" evidence="10">
    <location>
        <begin position="719"/>
        <end position="810"/>
    </location>
</feature>
<dbReference type="SUPFAM" id="SSF55804">
    <property type="entry name" value="Phoshotransferase/anion transport protein"/>
    <property type="match status" value="1"/>
</dbReference>
<dbReference type="GO" id="GO:0022857">
    <property type="term" value="F:transmembrane transporter activity"/>
    <property type="evidence" value="ECO:0000318"/>
    <property type="project" value="GO_Central"/>
</dbReference>
<protein>
    <recommendedName>
        <fullName evidence="10">Bicarbonate transporter-like transmembrane domain-containing protein</fullName>
    </recommendedName>
</protein>
<keyword evidence="6 9" id="KW-1133">Transmembrane helix</keyword>
<feature type="domain" description="Bicarbonate transporter-like transmembrane" evidence="10">
    <location>
        <begin position="306"/>
        <end position="691"/>
    </location>
</feature>
<evidence type="ECO:0000256" key="1">
    <source>
        <dbReference type="ARBA" id="ARBA00004651"/>
    </source>
</evidence>
<dbReference type="GO" id="GO:0005452">
    <property type="term" value="F:solute:inorganic anion antiporter activity"/>
    <property type="evidence" value="ECO:0007669"/>
    <property type="project" value="InterPro"/>
</dbReference>
<feature type="transmembrane region" description="Helical" evidence="9">
    <location>
        <begin position="649"/>
        <end position="669"/>
    </location>
</feature>
<keyword evidence="7" id="KW-0406">Ion transport</keyword>
<evidence type="ECO:0000256" key="4">
    <source>
        <dbReference type="ARBA" id="ARBA00022475"/>
    </source>
</evidence>
<keyword evidence="5 9" id="KW-0812">Transmembrane</keyword>
<evidence type="ECO:0000256" key="7">
    <source>
        <dbReference type="ARBA" id="ARBA00023065"/>
    </source>
</evidence>
<dbReference type="Pfam" id="PF00955">
    <property type="entry name" value="HCO3_cotransp"/>
    <property type="match status" value="2"/>
</dbReference>
<evidence type="ECO:0000259" key="10">
    <source>
        <dbReference type="Pfam" id="PF00955"/>
    </source>
</evidence>
<feature type="transmembrane region" description="Helical" evidence="9">
    <location>
        <begin position="566"/>
        <end position="583"/>
    </location>
</feature>
<organism evidence="11 12">
    <name type="scientific">Ornithorhynchus anatinus</name>
    <name type="common">Duckbill platypus</name>
    <dbReference type="NCBI Taxonomy" id="9258"/>
    <lineage>
        <taxon>Eukaryota</taxon>
        <taxon>Metazoa</taxon>
        <taxon>Chordata</taxon>
        <taxon>Craniata</taxon>
        <taxon>Vertebrata</taxon>
        <taxon>Euteleostomi</taxon>
        <taxon>Mammalia</taxon>
        <taxon>Monotremata</taxon>
        <taxon>Ornithorhynchidae</taxon>
        <taxon>Ornithorhynchus</taxon>
    </lineage>
</organism>
<reference evidence="11 12" key="1">
    <citation type="journal article" date="2008" name="Nature">
        <title>Genome analysis of the platypus reveals unique signatures of evolution.</title>
        <authorList>
            <person name="Warren W.C."/>
            <person name="Hillier L.W."/>
            <person name="Marshall Graves J.A."/>
            <person name="Birney E."/>
            <person name="Ponting C.P."/>
            <person name="Grutzner F."/>
            <person name="Belov K."/>
            <person name="Miller W."/>
            <person name="Clarke L."/>
            <person name="Chinwalla A.T."/>
            <person name="Yang S.P."/>
            <person name="Heger A."/>
            <person name="Locke D.P."/>
            <person name="Miethke P."/>
            <person name="Waters P.D."/>
            <person name="Veyrunes F."/>
            <person name="Fulton L."/>
            <person name="Fulton B."/>
            <person name="Graves T."/>
            <person name="Wallis J."/>
            <person name="Puente X.S."/>
            <person name="Lopez-Otin C."/>
            <person name="Ordonez G.R."/>
            <person name="Eichler E.E."/>
            <person name="Chen L."/>
            <person name="Cheng Z."/>
            <person name="Deakin J.E."/>
            <person name="Alsop A."/>
            <person name="Thompson K."/>
            <person name="Kirby P."/>
            <person name="Papenfuss A.T."/>
            <person name="Wakefield M.J."/>
            <person name="Olender T."/>
            <person name="Lancet D."/>
            <person name="Huttley G.A."/>
            <person name="Smit A.F."/>
            <person name="Pask A."/>
            <person name="Temple-Smith P."/>
            <person name="Batzer M.A."/>
            <person name="Walker J.A."/>
            <person name="Konkel M.K."/>
            <person name="Harris R.S."/>
            <person name="Whittington C.M."/>
            <person name="Wong E.S."/>
            <person name="Gemmell N.J."/>
            <person name="Buschiazzo E."/>
            <person name="Vargas Jentzsch I.M."/>
            <person name="Merkel A."/>
            <person name="Schmitz J."/>
            <person name="Zemann A."/>
            <person name="Churakov G."/>
            <person name="Kriegs J.O."/>
            <person name="Brosius J."/>
            <person name="Murchison E.P."/>
            <person name="Sachidanandam R."/>
            <person name="Smith C."/>
            <person name="Hannon G.J."/>
            <person name="Tsend-Ayush E."/>
            <person name="McMillan D."/>
            <person name="Attenborough R."/>
            <person name="Rens W."/>
            <person name="Ferguson-Smith M."/>
            <person name="Lefevre C.M."/>
            <person name="Sharp J.A."/>
            <person name="Nicholas K.R."/>
            <person name="Ray D.A."/>
            <person name="Kube M."/>
            <person name="Reinhardt R."/>
            <person name="Pringle T.H."/>
            <person name="Taylor J."/>
            <person name="Jones R.C."/>
            <person name="Nixon B."/>
            <person name="Dacheux J.L."/>
            <person name="Niwa H."/>
            <person name="Sekita Y."/>
            <person name="Huang X."/>
            <person name="Stark A."/>
            <person name="Kheradpour P."/>
            <person name="Kellis M."/>
            <person name="Flicek P."/>
            <person name="Chen Y."/>
            <person name="Webber C."/>
            <person name="Hardison R."/>
            <person name="Nelson J."/>
            <person name="Hallsworth-Pepin K."/>
            <person name="Delehaunty K."/>
            <person name="Markovic C."/>
            <person name="Minx P."/>
            <person name="Feng Y."/>
            <person name="Kremitzki C."/>
            <person name="Mitreva M."/>
            <person name="Glasscock J."/>
            <person name="Wylie T."/>
            <person name="Wohldmann P."/>
            <person name="Thiru P."/>
            <person name="Nhan M.N."/>
            <person name="Pohl C.S."/>
            <person name="Smith S.M."/>
            <person name="Hou S."/>
            <person name="Nefedov M."/>
            <person name="de Jong P.J."/>
            <person name="Renfree M.B."/>
            <person name="Mardis E.R."/>
            <person name="Wilson R.K."/>
        </authorList>
    </citation>
    <scope>NUCLEOTIDE SEQUENCE [LARGE SCALE GENOMIC DNA]</scope>
    <source>
        <strain evidence="11 12">Glennie</strain>
    </source>
</reference>
<comment type="similarity">
    <text evidence="2">Belongs to the anion exchanger (TC 2.A.31) family.</text>
</comment>
<dbReference type="InterPro" id="IPR003020">
    <property type="entry name" value="HCO3_transpt_euk"/>
</dbReference>